<feature type="region of interest" description="Disordered" evidence="1">
    <location>
        <begin position="174"/>
        <end position="196"/>
    </location>
</feature>
<dbReference type="AlphaFoldDB" id="A0AAU9XKN2"/>
<feature type="chain" id="PRO_5043538414" evidence="3">
    <location>
        <begin position="24"/>
        <end position="314"/>
    </location>
</feature>
<evidence type="ECO:0000313" key="5">
    <source>
        <dbReference type="Proteomes" id="UP001159428"/>
    </source>
</evidence>
<evidence type="ECO:0000313" key="4">
    <source>
        <dbReference type="EMBL" id="CAH3150610.1"/>
    </source>
</evidence>
<reference evidence="4 5" key="1">
    <citation type="submission" date="2022-05" db="EMBL/GenBank/DDBJ databases">
        <authorList>
            <consortium name="Genoscope - CEA"/>
            <person name="William W."/>
        </authorList>
    </citation>
    <scope>NUCLEOTIDE SEQUENCE [LARGE SCALE GENOMIC DNA]</scope>
</reference>
<keyword evidence="3" id="KW-0732">Signal</keyword>
<keyword evidence="2" id="KW-1133">Transmembrane helix</keyword>
<feature type="signal peptide" evidence="3">
    <location>
        <begin position="1"/>
        <end position="23"/>
    </location>
</feature>
<keyword evidence="5" id="KW-1185">Reference proteome</keyword>
<keyword evidence="2" id="KW-0472">Membrane</keyword>
<evidence type="ECO:0000256" key="2">
    <source>
        <dbReference type="SAM" id="Phobius"/>
    </source>
</evidence>
<keyword evidence="2" id="KW-0812">Transmembrane</keyword>
<organism evidence="4 5">
    <name type="scientific">Pocillopora meandrina</name>
    <dbReference type="NCBI Taxonomy" id="46732"/>
    <lineage>
        <taxon>Eukaryota</taxon>
        <taxon>Metazoa</taxon>
        <taxon>Cnidaria</taxon>
        <taxon>Anthozoa</taxon>
        <taxon>Hexacorallia</taxon>
        <taxon>Scleractinia</taxon>
        <taxon>Astrocoeniina</taxon>
        <taxon>Pocilloporidae</taxon>
        <taxon>Pocillopora</taxon>
    </lineage>
</organism>
<evidence type="ECO:0000256" key="3">
    <source>
        <dbReference type="SAM" id="SignalP"/>
    </source>
</evidence>
<feature type="compositionally biased region" description="Basic and acidic residues" evidence="1">
    <location>
        <begin position="180"/>
        <end position="193"/>
    </location>
</feature>
<comment type="caution">
    <text evidence="4">The sequence shown here is derived from an EMBL/GenBank/DDBJ whole genome shotgun (WGS) entry which is preliminary data.</text>
</comment>
<dbReference type="Proteomes" id="UP001159428">
    <property type="component" value="Unassembled WGS sequence"/>
</dbReference>
<name>A0AAU9XKN2_9CNID</name>
<gene>
    <name evidence="4" type="ORF">PMEA_00024894</name>
</gene>
<dbReference type="EMBL" id="CALNXJ010000048">
    <property type="protein sequence ID" value="CAH3150610.1"/>
    <property type="molecule type" value="Genomic_DNA"/>
</dbReference>
<sequence>MTLRLSCVFLLAFVAATLLSAFAADFSDTACGGMCMKVLRRSGKVLFRRCRNNKAFAKAFTVEMDVIKQLGANGTDMGKNRSIDPKAQDFTMAKLNKSAVLQGLKAMKLSAKAHFKAQKANLHVDIYILCQNGTIKFDDDEIEMKTGSMKLFLKLENYTSSEAKDIELGLIVQGRKGQNPRKDEDIKDSDGKQKKLNRKIPCRKTGKCGKHFRFGGGDDTDDEMSAASKCKVNGKFANFSSGGYPKLEKVGNKYRIAFRVPANLSRSIEIDPGVTLGDELKDEDDKDDKEGNAVSVQLNFFLLFVMLAAIFAFN</sequence>
<accession>A0AAU9XKN2</accession>
<evidence type="ECO:0000256" key="1">
    <source>
        <dbReference type="SAM" id="MobiDB-lite"/>
    </source>
</evidence>
<feature type="transmembrane region" description="Helical" evidence="2">
    <location>
        <begin position="294"/>
        <end position="313"/>
    </location>
</feature>
<proteinExistence type="predicted"/>
<protein>
    <submittedName>
        <fullName evidence="4">Uncharacterized protein</fullName>
    </submittedName>
</protein>